<proteinExistence type="predicted"/>
<gene>
    <name evidence="2" type="ORF">FMM02_02990</name>
</gene>
<evidence type="ECO:0000259" key="1">
    <source>
        <dbReference type="Pfam" id="PF07486"/>
    </source>
</evidence>
<dbReference type="EMBL" id="CP041659">
    <property type="protein sequence ID" value="QDP20496.1"/>
    <property type="molecule type" value="Genomic_DNA"/>
</dbReference>
<protein>
    <submittedName>
        <fullName evidence="2">Cell wall hydrolase</fullName>
    </submittedName>
</protein>
<dbReference type="InterPro" id="IPR042047">
    <property type="entry name" value="SleB_dom1"/>
</dbReference>
<dbReference type="InterPro" id="IPR011105">
    <property type="entry name" value="Cell_wall_hydrolase_SleB"/>
</dbReference>
<dbReference type="Pfam" id="PF07486">
    <property type="entry name" value="Hydrolase_2"/>
    <property type="match status" value="1"/>
</dbReference>
<evidence type="ECO:0000313" key="2">
    <source>
        <dbReference type="EMBL" id="QDP20496.1"/>
    </source>
</evidence>
<accession>A0A516IU76</accession>
<dbReference type="AlphaFoldDB" id="A0A516IU76"/>
<sequence length="108" mass="12064">MGEPLEGQLAVANVVINRARSAKYPNSWCGVVKQKAQFSFVRRGHFPRIDVGSEAWAKAQAIARIAALGLTSALPQDVLWYHADYVSPSWGRRLNRVEKIGAHIFYRA</sequence>
<keyword evidence="2" id="KW-0378">Hydrolase</keyword>
<feature type="domain" description="Cell wall hydrolase SleB" evidence="1">
    <location>
        <begin position="2"/>
        <end position="106"/>
    </location>
</feature>
<organism evidence="2 3">
    <name type="scientific">Sphingomonas xanthus</name>
    <dbReference type="NCBI Taxonomy" id="2594473"/>
    <lineage>
        <taxon>Bacteria</taxon>
        <taxon>Pseudomonadati</taxon>
        <taxon>Pseudomonadota</taxon>
        <taxon>Alphaproteobacteria</taxon>
        <taxon>Sphingomonadales</taxon>
        <taxon>Sphingomonadaceae</taxon>
        <taxon>Sphingomonas</taxon>
    </lineage>
</organism>
<name>A0A516IU76_9SPHN</name>
<dbReference type="GO" id="GO:0016787">
    <property type="term" value="F:hydrolase activity"/>
    <property type="evidence" value="ECO:0007669"/>
    <property type="project" value="UniProtKB-KW"/>
</dbReference>
<dbReference type="Gene3D" id="1.10.10.2520">
    <property type="entry name" value="Cell wall hydrolase SleB, domain 1"/>
    <property type="match status" value="1"/>
</dbReference>
<reference evidence="2 3" key="1">
    <citation type="submission" date="2019-07" db="EMBL/GenBank/DDBJ databases">
        <title>Sphingomonas AE3 Genome sequencing and assembly.</title>
        <authorList>
            <person name="Kim H."/>
        </authorList>
    </citation>
    <scope>NUCLEOTIDE SEQUENCE [LARGE SCALE GENOMIC DNA]</scope>
    <source>
        <strain evidence="2 3">AE3</strain>
    </source>
</reference>
<keyword evidence="3" id="KW-1185">Reference proteome</keyword>
<dbReference type="OrthoDB" id="9785345at2"/>
<evidence type="ECO:0000313" key="3">
    <source>
        <dbReference type="Proteomes" id="UP000321857"/>
    </source>
</evidence>
<dbReference type="Proteomes" id="UP000321857">
    <property type="component" value="Chromosome"/>
</dbReference>
<dbReference type="KEGG" id="sxa:FMM02_02990"/>